<feature type="compositionally biased region" description="Basic and acidic residues" evidence="2">
    <location>
        <begin position="18"/>
        <end position="36"/>
    </location>
</feature>
<feature type="coiled-coil region" evidence="1">
    <location>
        <begin position="167"/>
        <end position="208"/>
    </location>
</feature>
<dbReference type="EMBL" id="LAZR01000054">
    <property type="protein sequence ID" value="KKN97980.1"/>
    <property type="molecule type" value="Genomic_DNA"/>
</dbReference>
<dbReference type="AlphaFoldDB" id="A0A0F9UYB4"/>
<keyword evidence="1" id="KW-0175">Coiled coil</keyword>
<evidence type="ECO:0000256" key="1">
    <source>
        <dbReference type="SAM" id="Coils"/>
    </source>
</evidence>
<comment type="caution">
    <text evidence="3">The sequence shown here is derived from an EMBL/GenBank/DDBJ whole genome shotgun (WGS) entry which is preliminary data.</text>
</comment>
<evidence type="ECO:0000313" key="3">
    <source>
        <dbReference type="EMBL" id="KKN97980.1"/>
    </source>
</evidence>
<accession>A0A0F9UYB4</accession>
<evidence type="ECO:0000256" key="2">
    <source>
        <dbReference type="SAM" id="MobiDB-lite"/>
    </source>
</evidence>
<organism evidence="3">
    <name type="scientific">marine sediment metagenome</name>
    <dbReference type="NCBI Taxonomy" id="412755"/>
    <lineage>
        <taxon>unclassified sequences</taxon>
        <taxon>metagenomes</taxon>
        <taxon>ecological metagenomes</taxon>
    </lineage>
</organism>
<gene>
    <name evidence="3" type="ORF">LCGC14_0151780</name>
</gene>
<name>A0A0F9UYB4_9ZZZZ</name>
<feature type="compositionally biased region" description="Basic residues" evidence="2">
    <location>
        <begin position="1"/>
        <end position="10"/>
    </location>
</feature>
<protein>
    <submittedName>
        <fullName evidence="3">Uncharacterized protein</fullName>
    </submittedName>
</protein>
<reference evidence="3" key="1">
    <citation type="journal article" date="2015" name="Nature">
        <title>Complex archaea that bridge the gap between prokaryotes and eukaryotes.</title>
        <authorList>
            <person name="Spang A."/>
            <person name="Saw J.H."/>
            <person name="Jorgensen S.L."/>
            <person name="Zaremba-Niedzwiedzka K."/>
            <person name="Martijn J."/>
            <person name="Lind A.E."/>
            <person name="van Eijk R."/>
            <person name="Schleper C."/>
            <person name="Guy L."/>
            <person name="Ettema T.J."/>
        </authorList>
    </citation>
    <scope>NUCLEOTIDE SEQUENCE</scope>
</reference>
<feature type="region of interest" description="Disordered" evidence="2">
    <location>
        <begin position="540"/>
        <end position="565"/>
    </location>
</feature>
<proteinExistence type="predicted"/>
<sequence length="565" mass="63012">MAKGAAKGKKSSSLADEAVEKYTKKRAVDTSKRTEESTISNQFAQIESNPFHQIVVQSDAPPTEKKDAVARALAYDQSESKEENEARLASFEEFKEYLMAYRKEMSKEIIRLADTEAFSELQAVFEDMNSALLDFEVQIMPLIEIIDAVHRLNMASDGAMYDVFKEIQEDKEEEERIKQLRAEQEAELTQLETSILELNQDIAALREEKSWFGLGGVKKDALQDIARKEVLIETHKNATTALREKIESTTFSRETRFAEFAAEKEQLRELLDITSEEHKDRQEGLVKAALNFVNTTDERTGSVLGRMDKIKSQIKNVDTVNGNMKRIFAVVSDGIKDAEVSNADLSNSFNVTPEAETTLAQYEREDKLEAVNEHIEALTASKVDTLSTLGELQEESMNIKSMRDTNNQQISHTRKMHTSGTAGIASRLSTVLTAVSSAALNEARTTTQNTLNNMNTITHDIAQNEAIKNATNMHLQNDELSKAIEQLATYKDISDKATEITRSALEEQKVLQREIESTAADLASSIKKAKGVTAEVMNEGANAGTERATENTAQEAKTPFSDFKL</sequence>
<feature type="region of interest" description="Disordered" evidence="2">
    <location>
        <begin position="1"/>
        <end position="41"/>
    </location>
</feature>